<accession>A0A9Q0VMS8</accession>
<proteinExistence type="predicted"/>
<evidence type="ECO:0000256" key="1">
    <source>
        <dbReference type="SAM" id="MobiDB-lite"/>
    </source>
</evidence>
<organism evidence="2 3">
    <name type="scientific">Salix viminalis</name>
    <name type="common">Common osier</name>
    <name type="synonym">Basket willow</name>
    <dbReference type="NCBI Taxonomy" id="40686"/>
    <lineage>
        <taxon>Eukaryota</taxon>
        <taxon>Viridiplantae</taxon>
        <taxon>Streptophyta</taxon>
        <taxon>Embryophyta</taxon>
        <taxon>Tracheophyta</taxon>
        <taxon>Spermatophyta</taxon>
        <taxon>Magnoliopsida</taxon>
        <taxon>eudicotyledons</taxon>
        <taxon>Gunneridae</taxon>
        <taxon>Pentapetalae</taxon>
        <taxon>rosids</taxon>
        <taxon>fabids</taxon>
        <taxon>Malpighiales</taxon>
        <taxon>Salicaceae</taxon>
        <taxon>Saliceae</taxon>
        <taxon>Salix</taxon>
    </lineage>
</organism>
<comment type="caution">
    <text evidence="2">The sequence shown here is derived from an EMBL/GenBank/DDBJ whole genome shotgun (WGS) entry which is preliminary data.</text>
</comment>
<feature type="non-terminal residue" evidence="2">
    <location>
        <position position="1"/>
    </location>
</feature>
<evidence type="ECO:0000313" key="2">
    <source>
        <dbReference type="EMBL" id="KAJ6751654.1"/>
    </source>
</evidence>
<gene>
    <name evidence="2" type="ORF">OIU85_002116</name>
</gene>
<dbReference type="Proteomes" id="UP001151529">
    <property type="component" value="Chromosome 16"/>
</dbReference>
<keyword evidence="3" id="KW-1185">Reference proteome</keyword>
<dbReference type="AlphaFoldDB" id="A0A9Q0VMS8"/>
<dbReference type="OrthoDB" id="763901at2759"/>
<evidence type="ECO:0000313" key="3">
    <source>
        <dbReference type="Proteomes" id="UP001151529"/>
    </source>
</evidence>
<feature type="region of interest" description="Disordered" evidence="1">
    <location>
        <begin position="1"/>
        <end position="20"/>
    </location>
</feature>
<name>A0A9Q0VMS8_SALVM</name>
<feature type="compositionally biased region" description="Basic and acidic residues" evidence="1">
    <location>
        <begin position="1"/>
        <end position="12"/>
    </location>
</feature>
<dbReference type="EMBL" id="JAPFFL010000001">
    <property type="protein sequence ID" value="KAJ6751654.1"/>
    <property type="molecule type" value="Genomic_DNA"/>
</dbReference>
<reference evidence="2" key="1">
    <citation type="submission" date="2022-11" db="EMBL/GenBank/DDBJ databases">
        <authorList>
            <person name="Hyden B.L."/>
            <person name="Feng K."/>
            <person name="Yates T."/>
            <person name="Jawdy S."/>
            <person name="Smart L.B."/>
            <person name="Muchero W."/>
        </authorList>
    </citation>
    <scope>NUCLEOTIDE SEQUENCE</scope>
    <source>
        <tissue evidence="2">Shoot tip</tissue>
    </source>
</reference>
<reference evidence="2" key="2">
    <citation type="journal article" date="2023" name="Int. J. Mol. Sci.">
        <title>De Novo Assembly and Annotation of 11 Diverse Shrub Willow (Salix) Genomes Reveals Novel Gene Organization in Sex-Linked Regions.</title>
        <authorList>
            <person name="Hyden B."/>
            <person name="Feng K."/>
            <person name="Yates T.B."/>
            <person name="Jawdy S."/>
            <person name="Cereghino C."/>
            <person name="Smart L.B."/>
            <person name="Muchero W."/>
        </authorList>
    </citation>
    <scope>NUCLEOTIDE SEQUENCE [LARGE SCALE GENOMIC DNA]</scope>
    <source>
        <tissue evidence="2">Shoot tip</tissue>
    </source>
</reference>
<sequence length="81" mass="9488">KFQAEKGLESQKRSSIGTTADCKAQKKVDAEVDLRALKDVLAHVASQIIEEEQEYLAEEKYSKSRSRRSMLTFRGRFHWWR</sequence>
<dbReference type="EMBL" id="JAPFFL010000001">
    <property type="protein sequence ID" value="KAJ6751655.1"/>
    <property type="molecule type" value="Genomic_DNA"/>
</dbReference>
<protein>
    <submittedName>
        <fullName evidence="2">Uncharacterized protein</fullName>
    </submittedName>
</protein>